<dbReference type="GO" id="GO:0022625">
    <property type="term" value="C:cytosolic large ribosomal subunit"/>
    <property type="evidence" value="ECO:0007669"/>
    <property type="project" value="TreeGrafter"/>
</dbReference>
<evidence type="ECO:0000256" key="5">
    <source>
        <dbReference type="ARBA" id="ARBA00035339"/>
    </source>
</evidence>
<dbReference type="PROSITE" id="PS00051">
    <property type="entry name" value="RIBOSOMAL_L39E"/>
    <property type="match status" value="1"/>
</dbReference>
<dbReference type="STRING" id="10195.A0A3M7PAP9"/>
<organism evidence="6 7">
    <name type="scientific">Brachionus plicatilis</name>
    <name type="common">Marine rotifer</name>
    <name type="synonym">Brachionus muelleri</name>
    <dbReference type="NCBI Taxonomy" id="10195"/>
    <lineage>
        <taxon>Eukaryota</taxon>
        <taxon>Metazoa</taxon>
        <taxon>Spiralia</taxon>
        <taxon>Gnathifera</taxon>
        <taxon>Rotifera</taxon>
        <taxon>Eurotatoria</taxon>
        <taxon>Monogononta</taxon>
        <taxon>Pseudotrocha</taxon>
        <taxon>Ploima</taxon>
        <taxon>Brachionidae</taxon>
        <taxon>Brachionus</taxon>
    </lineage>
</organism>
<gene>
    <name evidence="6" type="ORF">BpHYR1_001187</name>
</gene>
<dbReference type="AlphaFoldDB" id="A0A3M7PAP9"/>
<evidence type="ECO:0000256" key="1">
    <source>
        <dbReference type="ARBA" id="ARBA00009339"/>
    </source>
</evidence>
<evidence type="ECO:0000256" key="2">
    <source>
        <dbReference type="ARBA" id="ARBA00022980"/>
    </source>
</evidence>
<dbReference type="Proteomes" id="UP000276133">
    <property type="component" value="Unassembled WGS sequence"/>
</dbReference>
<evidence type="ECO:0000313" key="6">
    <source>
        <dbReference type="EMBL" id="RMZ96059.1"/>
    </source>
</evidence>
<dbReference type="InterPro" id="IPR020083">
    <property type="entry name" value="Ribosomal_eL39_CS"/>
</dbReference>
<comment type="similarity">
    <text evidence="1">Belongs to the eukaryotic ribosomal protein eL39 family.</text>
</comment>
<evidence type="ECO:0000313" key="7">
    <source>
        <dbReference type="Proteomes" id="UP000276133"/>
    </source>
</evidence>
<dbReference type="PANTHER" id="PTHR19970:SF0">
    <property type="entry name" value="LARGE RIBOSOMAL SUBUNIT PROTEIN EL39"/>
    <property type="match status" value="1"/>
</dbReference>
<dbReference type="InterPro" id="IPR023626">
    <property type="entry name" value="Ribosomal_eL39_dom_sf"/>
</dbReference>
<comment type="caution">
    <text evidence="6">The sequence shown here is derived from an EMBL/GenBank/DDBJ whole genome shotgun (WGS) entry which is preliminary data.</text>
</comment>
<dbReference type="OrthoDB" id="6332053at2759"/>
<dbReference type="Pfam" id="PF00832">
    <property type="entry name" value="Ribosomal_L39"/>
    <property type="match status" value="1"/>
</dbReference>
<keyword evidence="2" id="KW-0689">Ribosomal protein</keyword>
<dbReference type="GO" id="GO:0006412">
    <property type="term" value="P:translation"/>
    <property type="evidence" value="ECO:0007669"/>
    <property type="project" value="InterPro"/>
</dbReference>
<keyword evidence="7" id="KW-1185">Reference proteome</keyword>
<evidence type="ECO:0000256" key="4">
    <source>
        <dbReference type="ARBA" id="ARBA00035234"/>
    </source>
</evidence>
<dbReference type="SUPFAM" id="SSF48662">
    <property type="entry name" value="Ribosomal protein L39e"/>
    <property type="match status" value="1"/>
</dbReference>
<sequence>MIAICDTSTKLWKSSEYFMKCKSCATTGDMDNSMVAPSDKLRSKQSHLTKKKPLKNVHRAFFLNFCIHYSAKTLVSTSNGAKMGSHKTFRIKRVLAKKQKQNRPMPQWIRMKTGNTIRYNAKRRHWRRTKLKL</sequence>
<proteinExistence type="inferred from homology"/>
<dbReference type="Gene3D" id="1.10.1620.10">
    <property type="entry name" value="Ribosomal protein L39e"/>
    <property type="match status" value="1"/>
</dbReference>
<keyword evidence="3" id="KW-0687">Ribonucleoprotein</keyword>
<dbReference type="InterPro" id="IPR000077">
    <property type="entry name" value="Ribosomal_eL39"/>
</dbReference>
<dbReference type="HAMAP" id="MF_00629">
    <property type="entry name" value="Ribosomal_eL39"/>
    <property type="match status" value="1"/>
</dbReference>
<accession>A0A3M7PAP9</accession>
<evidence type="ECO:0000256" key="3">
    <source>
        <dbReference type="ARBA" id="ARBA00023274"/>
    </source>
</evidence>
<dbReference type="EMBL" id="REGN01012311">
    <property type="protein sequence ID" value="RMZ96059.1"/>
    <property type="molecule type" value="Genomic_DNA"/>
</dbReference>
<dbReference type="GO" id="GO:0003735">
    <property type="term" value="F:structural constituent of ribosome"/>
    <property type="evidence" value="ECO:0007669"/>
    <property type="project" value="InterPro"/>
</dbReference>
<protein>
    <recommendedName>
        <fullName evidence="4">Large ribosomal subunit protein eL39</fullName>
    </recommendedName>
    <alternativeName>
        <fullName evidence="5">60S ribosomal protein L39</fullName>
    </alternativeName>
</protein>
<dbReference type="PANTHER" id="PTHR19970">
    <property type="entry name" value="RIBOSOMAL PROTEIN L39E"/>
    <property type="match status" value="1"/>
</dbReference>
<dbReference type="FunFam" id="1.10.1620.10:FF:000001">
    <property type="entry name" value="60S ribosomal protein-like L39"/>
    <property type="match status" value="1"/>
</dbReference>
<reference evidence="6 7" key="1">
    <citation type="journal article" date="2018" name="Sci. Rep.">
        <title>Genomic signatures of local adaptation to the degree of environmental predictability in rotifers.</title>
        <authorList>
            <person name="Franch-Gras L."/>
            <person name="Hahn C."/>
            <person name="Garcia-Roger E.M."/>
            <person name="Carmona M.J."/>
            <person name="Serra M."/>
            <person name="Gomez A."/>
        </authorList>
    </citation>
    <scope>NUCLEOTIDE SEQUENCE [LARGE SCALE GENOMIC DNA]</scope>
    <source>
        <strain evidence="6">HYR1</strain>
    </source>
</reference>
<name>A0A3M7PAP9_BRAPC</name>